<keyword evidence="5" id="KW-0686">Riboflavin biosynthesis</keyword>
<dbReference type="SUPFAM" id="SSF63380">
    <property type="entry name" value="Riboflavin synthase domain-like"/>
    <property type="match status" value="2"/>
</dbReference>
<dbReference type="NCBIfam" id="TIGR00187">
    <property type="entry name" value="ribE"/>
    <property type="match status" value="1"/>
</dbReference>
<dbReference type="FunFam" id="2.40.30.20:FF:000004">
    <property type="entry name" value="Riboflavin synthase, alpha subunit"/>
    <property type="match status" value="1"/>
</dbReference>
<dbReference type="GO" id="GO:0004746">
    <property type="term" value="F:riboflavin synthase activity"/>
    <property type="evidence" value="ECO:0007669"/>
    <property type="project" value="UniProtKB-UniRule"/>
</dbReference>
<comment type="pathway">
    <text evidence="2">Cofactor biosynthesis; riboflavin biosynthesis; riboflavin from 2-hydroxy-3-oxobutyl phosphate and 5-amino-6-(D-ribitylamino)uracil: step 2/2.</text>
</comment>
<evidence type="ECO:0000256" key="7">
    <source>
        <dbReference type="ARBA" id="ARBA00022737"/>
    </source>
</evidence>
<evidence type="ECO:0000256" key="5">
    <source>
        <dbReference type="ARBA" id="ARBA00022619"/>
    </source>
</evidence>
<name>A0A1F6VAL5_9BACT</name>
<dbReference type="EMBL" id="MFTJ01000007">
    <property type="protein sequence ID" value="OGI66604.1"/>
    <property type="molecule type" value="Genomic_DNA"/>
</dbReference>
<dbReference type="InterPro" id="IPR026017">
    <property type="entry name" value="Lumazine-bd_dom"/>
</dbReference>
<feature type="repeat" description="Lumazine-binding" evidence="9">
    <location>
        <begin position="1"/>
        <end position="100"/>
    </location>
</feature>
<evidence type="ECO:0000259" key="10">
    <source>
        <dbReference type="PROSITE" id="PS51177"/>
    </source>
</evidence>
<evidence type="ECO:0000256" key="2">
    <source>
        <dbReference type="ARBA" id="ARBA00004887"/>
    </source>
</evidence>
<dbReference type="Proteomes" id="UP000178700">
    <property type="component" value="Unassembled WGS sequence"/>
</dbReference>
<keyword evidence="7" id="KW-0677">Repeat</keyword>
<evidence type="ECO:0000313" key="11">
    <source>
        <dbReference type="EMBL" id="OGI66604.1"/>
    </source>
</evidence>
<dbReference type="InterPro" id="IPR017938">
    <property type="entry name" value="Riboflavin_synthase-like_b-brl"/>
</dbReference>
<comment type="function">
    <text evidence="1">Catalyzes the dismutation of two molecules of 6,7-dimethyl-8-ribityllumazine, resulting in the formation of riboflavin and 5-amino-6-(D-ribitylamino)uracil.</text>
</comment>
<keyword evidence="6" id="KW-0808">Transferase</keyword>
<evidence type="ECO:0000256" key="9">
    <source>
        <dbReference type="PROSITE-ProRule" id="PRU00524"/>
    </source>
</evidence>
<evidence type="ECO:0000313" key="12">
    <source>
        <dbReference type="Proteomes" id="UP000178700"/>
    </source>
</evidence>
<dbReference type="PROSITE" id="PS51177">
    <property type="entry name" value="LUMAZINE_BIND"/>
    <property type="match status" value="2"/>
</dbReference>
<dbReference type="InterPro" id="IPR023366">
    <property type="entry name" value="ATP_synth_asu-like_sf"/>
</dbReference>
<protein>
    <recommendedName>
        <fullName evidence="4 8">Riboflavin synthase</fullName>
        <ecNumber evidence="3 8">2.5.1.9</ecNumber>
    </recommendedName>
</protein>
<accession>A0A1F6VAL5</accession>
<dbReference type="PIRSF" id="PIRSF000498">
    <property type="entry name" value="Riboflavin_syn_A"/>
    <property type="match status" value="1"/>
</dbReference>
<reference evidence="11 12" key="1">
    <citation type="journal article" date="2016" name="Nat. Commun.">
        <title>Thousands of microbial genomes shed light on interconnected biogeochemical processes in an aquifer system.</title>
        <authorList>
            <person name="Anantharaman K."/>
            <person name="Brown C.T."/>
            <person name="Hug L.A."/>
            <person name="Sharon I."/>
            <person name="Castelle C.J."/>
            <person name="Probst A.J."/>
            <person name="Thomas B.C."/>
            <person name="Singh A."/>
            <person name="Wilkins M.J."/>
            <person name="Karaoz U."/>
            <person name="Brodie E.L."/>
            <person name="Williams K.H."/>
            <person name="Hubbard S.S."/>
            <person name="Banfield J.F."/>
        </authorList>
    </citation>
    <scope>NUCLEOTIDE SEQUENCE [LARGE SCALE GENOMIC DNA]</scope>
</reference>
<sequence>MFTGIISKTAKVKNIKPQGDSFVVEISNNLGKIKLGESISVNGVCSTIKKLASSKDGAGKNISFEYMPETLKLSNLAFLKKGDMVNIEQSMRMGDKFDGHIVLGHIDGKGEILDIKKEGNSQAFNIKIPARELKKFLVYKGSVAVEGISLTVAKVLRDSFVVKIIPYTLKYTNLQSKKKGDKVNLEFDILAKYANASKK</sequence>
<dbReference type="NCBIfam" id="NF006767">
    <property type="entry name" value="PRK09289.1"/>
    <property type="match status" value="1"/>
</dbReference>
<organism evidence="11 12">
    <name type="scientific">Candidatus Nomurabacteria bacterium RIFCSPHIGHO2_01_FULL_39_10</name>
    <dbReference type="NCBI Taxonomy" id="1801733"/>
    <lineage>
        <taxon>Bacteria</taxon>
        <taxon>Candidatus Nomuraibacteriota</taxon>
    </lineage>
</organism>
<dbReference type="InterPro" id="IPR001783">
    <property type="entry name" value="Lumazine-bd"/>
</dbReference>
<dbReference type="Gene3D" id="2.40.30.20">
    <property type="match status" value="2"/>
</dbReference>
<evidence type="ECO:0000256" key="6">
    <source>
        <dbReference type="ARBA" id="ARBA00022679"/>
    </source>
</evidence>
<comment type="caution">
    <text evidence="11">The sequence shown here is derived from an EMBL/GenBank/DDBJ whole genome shotgun (WGS) entry which is preliminary data.</text>
</comment>
<evidence type="ECO:0000256" key="3">
    <source>
        <dbReference type="ARBA" id="ARBA00012827"/>
    </source>
</evidence>
<evidence type="ECO:0000256" key="4">
    <source>
        <dbReference type="ARBA" id="ARBA00013950"/>
    </source>
</evidence>
<dbReference type="AlphaFoldDB" id="A0A1F6VAL5"/>
<gene>
    <name evidence="11" type="ORF">A2642_00090</name>
</gene>
<evidence type="ECO:0000256" key="1">
    <source>
        <dbReference type="ARBA" id="ARBA00002803"/>
    </source>
</evidence>
<dbReference type="PANTHER" id="PTHR21098">
    <property type="entry name" value="RIBOFLAVIN SYNTHASE ALPHA CHAIN"/>
    <property type="match status" value="1"/>
</dbReference>
<feature type="repeat" description="Lumazine-binding" evidence="9">
    <location>
        <begin position="101"/>
        <end position="198"/>
    </location>
</feature>
<dbReference type="PANTHER" id="PTHR21098:SF0">
    <property type="entry name" value="RIBOFLAVIN SYNTHASE"/>
    <property type="match status" value="1"/>
</dbReference>
<feature type="domain" description="Lumazine-binding" evidence="10">
    <location>
        <begin position="101"/>
        <end position="198"/>
    </location>
</feature>
<evidence type="ECO:0000256" key="8">
    <source>
        <dbReference type="NCBIfam" id="TIGR00187"/>
    </source>
</evidence>
<proteinExistence type="predicted"/>
<dbReference type="CDD" id="cd00402">
    <property type="entry name" value="Riboflavin_synthase_like"/>
    <property type="match status" value="1"/>
</dbReference>
<dbReference type="GO" id="GO:0009231">
    <property type="term" value="P:riboflavin biosynthetic process"/>
    <property type="evidence" value="ECO:0007669"/>
    <property type="project" value="UniProtKB-KW"/>
</dbReference>
<dbReference type="Pfam" id="PF00677">
    <property type="entry name" value="Lum_binding"/>
    <property type="match status" value="2"/>
</dbReference>
<feature type="domain" description="Lumazine-binding" evidence="10">
    <location>
        <begin position="1"/>
        <end position="100"/>
    </location>
</feature>
<dbReference type="EC" id="2.5.1.9" evidence="3 8"/>